<evidence type="ECO:0000259" key="4">
    <source>
        <dbReference type="PROSITE" id="PS50995"/>
    </source>
</evidence>
<evidence type="ECO:0000313" key="6">
    <source>
        <dbReference type="Proteomes" id="UP000236520"/>
    </source>
</evidence>
<keyword evidence="2" id="KW-0238">DNA-binding</keyword>
<dbReference type="RefSeq" id="WP_102936269.1">
    <property type="nucleotide sequence ID" value="NZ_LJIW01000002.1"/>
</dbReference>
<protein>
    <recommendedName>
        <fullName evidence="4">HTH marR-type domain-containing protein</fullName>
    </recommendedName>
</protein>
<evidence type="ECO:0000256" key="2">
    <source>
        <dbReference type="ARBA" id="ARBA00023125"/>
    </source>
</evidence>
<dbReference type="Proteomes" id="UP000236520">
    <property type="component" value="Unassembled WGS sequence"/>
</dbReference>
<organism evidence="5 6">
    <name type="scientific">Streptomyces malaysiensis</name>
    <dbReference type="NCBI Taxonomy" id="92644"/>
    <lineage>
        <taxon>Bacteria</taxon>
        <taxon>Bacillati</taxon>
        <taxon>Actinomycetota</taxon>
        <taxon>Actinomycetes</taxon>
        <taxon>Kitasatosporales</taxon>
        <taxon>Streptomycetaceae</taxon>
        <taxon>Streptomyces</taxon>
        <taxon>Streptomyces violaceusniger group</taxon>
    </lineage>
</organism>
<comment type="caution">
    <text evidence="5">The sequence shown here is derived from an EMBL/GenBank/DDBJ whole genome shotgun (WGS) entry which is preliminary data.</text>
</comment>
<keyword evidence="1" id="KW-0805">Transcription regulation</keyword>
<dbReference type="PROSITE" id="PS50995">
    <property type="entry name" value="HTH_MARR_2"/>
    <property type="match status" value="1"/>
</dbReference>
<gene>
    <name evidence="5" type="ORF">SMF913_26032</name>
</gene>
<dbReference type="InterPro" id="IPR036388">
    <property type="entry name" value="WH-like_DNA-bd_sf"/>
</dbReference>
<evidence type="ECO:0000256" key="3">
    <source>
        <dbReference type="ARBA" id="ARBA00023163"/>
    </source>
</evidence>
<proteinExistence type="predicted"/>
<dbReference type="EMBL" id="LJIW01000002">
    <property type="protein sequence ID" value="PNG90567.1"/>
    <property type="molecule type" value="Genomic_DNA"/>
</dbReference>
<keyword evidence="3" id="KW-0804">Transcription</keyword>
<dbReference type="InterPro" id="IPR036390">
    <property type="entry name" value="WH_DNA-bd_sf"/>
</dbReference>
<dbReference type="Gene3D" id="1.10.10.10">
    <property type="entry name" value="Winged helix-like DNA-binding domain superfamily/Winged helix DNA-binding domain"/>
    <property type="match status" value="1"/>
</dbReference>
<dbReference type="InterPro" id="IPR052526">
    <property type="entry name" value="HTH-type_Bedaq_tolerance"/>
</dbReference>
<dbReference type="InterPro" id="IPR000835">
    <property type="entry name" value="HTH_MarR-typ"/>
</dbReference>
<name>A0A2J7YRA2_STRMQ</name>
<dbReference type="PROSITE" id="PS01117">
    <property type="entry name" value="HTH_MARR_1"/>
    <property type="match status" value="1"/>
</dbReference>
<accession>A0A2J7YRA2</accession>
<dbReference type="GO" id="GO:0003700">
    <property type="term" value="F:DNA-binding transcription factor activity"/>
    <property type="evidence" value="ECO:0007669"/>
    <property type="project" value="InterPro"/>
</dbReference>
<dbReference type="PANTHER" id="PTHR39515:SF2">
    <property type="entry name" value="HTH-TYPE TRANSCRIPTIONAL REGULATOR RV0880"/>
    <property type="match status" value="1"/>
</dbReference>
<evidence type="ECO:0000313" key="5">
    <source>
        <dbReference type="EMBL" id="PNG90567.1"/>
    </source>
</evidence>
<dbReference type="SMART" id="SM00347">
    <property type="entry name" value="HTH_MARR"/>
    <property type="match status" value="1"/>
</dbReference>
<dbReference type="SUPFAM" id="SSF46785">
    <property type="entry name" value="Winged helix' DNA-binding domain"/>
    <property type="match status" value="1"/>
</dbReference>
<dbReference type="InterPro" id="IPR023187">
    <property type="entry name" value="Tscrpt_reg_MarR-type_CS"/>
</dbReference>
<dbReference type="Pfam" id="PF12802">
    <property type="entry name" value="MarR_2"/>
    <property type="match status" value="1"/>
</dbReference>
<reference evidence="5 6" key="1">
    <citation type="submission" date="2015-09" db="EMBL/GenBank/DDBJ databases">
        <title>Genome sequence, genome mining and natural product profiling of a biocontrol bacterium Streptomyces malaysiensis F913.</title>
        <authorList>
            <person name="Xu Y."/>
            <person name="Wei J."/>
            <person name="Xie J."/>
            <person name="Li T."/>
            <person name="Zhou Z."/>
        </authorList>
    </citation>
    <scope>NUCLEOTIDE SEQUENCE [LARGE SCALE GENOMIC DNA]</scope>
    <source>
        <strain evidence="5 6">F913</strain>
    </source>
</reference>
<sequence>MATEEFPDSFADVLGGVQRLIRRRLRAGMPEPRLRGAQVELLRLVMAHPGIRVSAAARELYLAGNSVSTLVNQLVKAGFLYRETDPEDRRSARLTVTPAAEARMRAWQARRGALVREQVARLSESDRAALAAAVPALRKLAENLHEEVKGI</sequence>
<dbReference type="GO" id="GO:0003677">
    <property type="term" value="F:DNA binding"/>
    <property type="evidence" value="ECO:0007669"/>
    <property type="project" value="UniProtKB-KW"/>
</dbReference>
<dbReference type="AlphaFoldDB" id="A0A2J7YRA2"/>
<feature type="domain" description="HTH marR-type" evidence="4">
    <location>
        <begin position="7"/>
        <end position="146"/>
    </location>
</feature>
<evidence type="ECO:0000256" key="1">
    <source>
        <dbReference type="ARBA" id="ARBA00023015"/>
    </source>
</evidence>
<keyword evidence="6" id="KW-1185">Reference proteome</keyword>
<dbReference type="PANTHER" id="PTHR39515">
    <property type="entry name" value="CONSERVED PROTEIN"/>
    <property type="match status" value="1"/>
</dbReference>